<keyword evidence="5" id="KW-0356">Hemostasis</keyword>
<evidence type="ECO:0000256" key="1">
    <source>
        <dbReference type="ARBA" id="ARBA00004239"/>
    </source>
</evidence>
<dbReference type="FunFam" id="3.10.450.10:FF:000008">
    <property type="entry name" value="Kininogen 1"/>
    <property type="match status" value="1"/>
</dbReference>
<dbReference type="PROSITE" id="PS00287">
    <property type="entry name" value="CYSTATIN"/>
    <property type="match status" value="1"/>
</dbReference>
<gene>
    <name evidence="18" type="primary">KNG1</name>
    <name evidence="17" type="ORF">GW7_17201</name>
</gene>
<keyword evidence="8" id="KW-0677">Repeat</keyword>
<reference evidence="17 19" key="1">
    <citation type="journal article" date="2011" name="Nature">
        <title>Genome sequencing reveals insights into physiology and longevity of the naked mole rat.</title>
        <authorList>
            <person name="Kim E.B."/>
            <person name="Fang X."/>
            <person name="Fushan A.A."/>
            <person name="Huang Z."/>
            <person name="Lobanov A.V."/>
            <person name="Han L."/>
            <person name="Marino S.M."/>
            <person name="Sun X."/>
            <person name="Turanov A.A."/>
            <person name="Yang P."/>
            <person name="Yim S.H."/>
            <person name="Zhao X."/>
            <person name="Kasaikina M.V."/>
            <person name="Stoletzki N."/>
            <person name="Peng C."/>
            <person name="Polak P."/>
            <person name="Xiong Z."/>
            <person name="Kiezun A."/>
            <person name="Zhu Y."/>
            <person name="Chen Y."/>
            <person name="Kryukov G.V."/>
            <person name="Zhang Q."/>
            <person name="Peshkin L."/>
            <person name="Yang L."/>
            <person name="Bronson R.T."/>
            <person name="Buffenstein R."/>
            <person name="Wang B."/>
            <person name="Han C."/>
            <person name="Li Q."/>
            <person name="Chen L."/>
            <person name="Zhao W."/>
            <person name="Sunyaev S.R."/>
            <person name="Park T.J."/>
            <person name="Zhang G."/>
            <person name="Wang J."/>
            <person name="Gladyshev V.N."/>
        </authorList>
    </citation>
    <scope>NUCLEOTIDE SEQUENCE [LARGE SCALE GENOMIC DNA]</scope>
</reference>
<evidence type="ECO:0000256" key="8">
    <source>
        <dbReference type="ARBA" id="ARBA00022737"/>
    </source>
</evidence>
<dbReference type="SUPFAM" id="SSF54403">
    <property type="entry name" value="Cystatin/monellin"/>
    <property type="match status" value="3"/>
</dbReference>
<accession>G5BT86</accession>
<keyword evidence="4" id="KW-0646">Protease inhibitor</keyword>
<dbReference type="EMBL" id="JH171743">
    <property type="protein sequence ID" value="EHB12508.1"/>
    <property type="molecule type" value="Genomic_DNA"/>
</dbReference>
<feature type="compositionally biased region" description="Basic residues" evidence="14">
    <location>
        <begin position="437"/>
        <end position="461"/>
    </location>
</feature>
<protein>
    <submittedName>
        <fullName evidence="17 18">Kininogen-1</fullName>
    </submittedName>
</protein>
<keyword evidence="10" id="KW-0094">Blood coagulation</keyword>
<dbReference type="SMART" id="SM00043">
    <property type="entry name" value="CY"/>
    <property type="match status" value="3"/>
</dbReference>
<dbReference type="PRINTS" id="PR00334">
    <property type="entry name" value="KININOGEN"/>
</dbReference>
<dbReference type="InterPro" id="IPR050735">
    <property type="entry name" value="Kininogen_Fetuin_HRG"/>
</dbReference>
<evidence type="ECO:0000256" key="2">
    <source>
        <dbReference type="ARBA" id="ARBA00022429"/>
    </source>
</evidence>
<keyword evidence="13" id="KW-0395">Inflammatory response</keyword>
<dbReference type="InterPro" id="IPR002395">
    <property type="entry name" value="Kininogen"/>
</dbReference>
<feature type="chain" id="PRO_5007660789" evidence="15">
    <location>
        <begin position="19"/>
        <end position="643"/>
    </location>
</feature>
<dbReference type="FunFam" id="3.10.450.10:FF:000002">
    <property type="entry name" value="Kininogen 1"/>
    <property type="match status" value="2"/>
</dbReference>
<dbReference type="GO" id="GO:0006954">
    <property type="term" value="P:inflammatory response"/>
    <property type="evidence" value="ECO:0007669"/>
    <property type="project" value="UniProtKB-KW"/>
</dbReference>
<dbReference type="InterPro" id="IPR018073">
    <property type="entry name" value="Prot_inh_cystat_CS"/>
</dbReference>
<dbReference type="EMBL" id="GEBF01006187">
    <property type="protein sequence ID" value="JAN97445.1"/>
    <property type="molecule type" value="Transcribed_RNA"/>
</dbReference>
<dbReference type="GO" id="GO:0005179">
    <property type="term" value="F:hormone activity"/>
    <property type="evidence" value="ECO:0007669"/>
    <property type="project" value="Ensembl"/>
</dbReference>
<dbReference type="GO" id="GO:0045861">
    <property type="term" value="P:negative regulation of proteolysis"/>
    <property type="evidence" value="ECO:0007669"/>
    <property type="project" value="Ensembl"/>
</dbReference>
<evidence type="ECO:0000256" key="15">
    <source>
        <dbReference type="SAM" id="SignalP"/>
    </source>
</evidence>
<dbReference type="GO" id="GO:0007204">
    <property type="term" value="P:positive regulation of cytosolic calcium ion concentration"/>
    <property type="evidence" value="ECO:0007669"/>
    <property type="project" value="Ensembl"/>
</dbReference>
<feature type="compositionally biased region" description="Polar residues" evidence="14">
    <location>
        <begin position="389"/>
        <end position="406"/>
    </location>
</feature>
<evidence type="ECO:0000256" key="4">
    <source>
        <dbReference type="ARBA" id="ARBA00022690"/>
    </source>
</evidence>
<dbReference type="CDD" id="cd00042">
    <property type="entry name" value="CY"/>
    <property type="match status" value="3"/>
</dbReference>
<reference evidence="18" key="2">
    <citation type="submission" date="2015-10" db="EMBL/GenBank/DDBJ databases">
        <title>FRAMA: From RNA-seq data to annotated mRNA assemblies.</title>
        <authorList>
            <person name="Bens M."/>
            <person name="Sahm A."/>
            <person name="Jahn N."/>
            <person name="Morhart M."/>
            <person name="Holtze S."/>
            <person name="Hildebrandt T.B."/>
            <person name="Platzer M."/>
            <person name="Szafranski K."/>
        </authorList>
    </citation>
    <scope>NUCLEOTIDE SEQUENCE</scope>
    <source>
        <tissue evidence="18">Liver</tissue>
    </source>
</reference>
<keyword evidence="7 15" id="KW-0732">Signal</keyword>
<dbReference type="GO" id="GO:0030195">
    <property type="term" value="P:negative regulation of blood coagulation"/>
    <property type="evidence" value="ECO:0007669"/>
    <property type="project" value="Ensembl"/>
</dbReference>
<dbReference type="PROSITE" id="PS51647">
    <property type="entry name" value="CYSTATIN_KININOGEN"/>
    <property type="match status" value="3"/>
</dbReference>
<feature type="compositionally biased region" description="Basic and acidic residues" evidence="14">
    <location>
        <begin position="506"/>
        <end position="522"/>
    </location>
</feature>
<keyword evidence="6" id="KW-0789">Thiol protease inhibitor</keyword>
<dbReference type="GO" id="GO:0042311">
    <property type="term" value="P:vasodilation"/>
    <property type="evidence" value="ECO:0007669"/>
    <property type="project" value="UniProtKB-KW"/>
</dbReference>
<keyword evidence="9" id="KW-0838">Vasoactive</keyword>
<dbReference type="PANTHER" id="PTHR13814:SF12">
    <property type="entry name" value="KININOGEN-1"/>
    <property type="match status" value="1"/>
</dbReference>
<feature type="compositionally biased region" description="Low complexity" evidence="14">
    <location>
        <begin position="525"/>
        <end position="536"/>
    </location>
</feature>
<evidence type="ECO:0000313" key="18">
    <source>
        <dbReference type="EMBL" id="JAN97445.1"/>
    </source>
</evidence>
<evidence type="ECO:0000256" key="3">
    <source>
        <dbReference type="ARBA" id="ARBA00022525"/>
    </source>
</evidence>
<organism evidence="17 19">
    <name type="scientific">Heterocephalus glaber</name>
    <name type="common">Naked mole rat</name>
    <dbReference type="NCBI Taxonomy" id="10181"/>
    <lineage>
        <taxon>Eukaryota</taxon>
        <taxon>Metazoa</taxon>
        <taxon>Chordata</taxon>
        <taxon>Craniata</taxon>
        <taxon>Vertebrata</taxon>
        <taxon>Euteleostomi</taxon>
        <taxon>Mammalia</taxon>
        <taxon>Eutheria</taxon>
        <taxon>Euarchontoglires</taxon>
        <taxon>Glires</taxon>
        <taxon>Rodentia</taxon>
        <taxon>Hystricomorpha</taxon>
        <taxon>Bathyergidae</taxon>
        <taxon>Heterocephalus</taxon>
    </lineage>
</organism>
<name>G5BT86_HETGA</name>
<evidence type="ECO:0000256" key="5">
    <source>
        <dbReference type="ARBA" id="ARBA00022696"/>
    </source>
</evidence>
<proteinExistence type="predicted"/>
<dbReference type="eggNOG" id="ENOG502RYAC">
    <property type="taxonomic scope" value="Eukaryota"/>
</dbReference>
<feature type="domain" description="Cystatin kininogen-type" evidence="16">
    <location>
        <begin position="273"/>
        <end position="376"/>
    </location>
</feature>
<dbReference type="InterPro" id="IPR046350">
    <property type="entry name" value="Cystatin_sf"/>
</dbReference>
<evidence type="ECO:0000256" key="9">
    <source>
        <dbReference type="ARBA" id="ARBA00022858"/>
    </source>
</evidence>
<dbReference type="GO" id="GO:0007596">
    <property type="term" value="P:blood coagulation"/>
    <property type="evidence" value="ECO:0007669"/>
    <property type="project" value="UniProtKB-KW"/>
</dbReference>
<feature type="region of interest" description="Disordered" evidence="14">
    <location>
        <begin position="381"/>
        <end position="554"/>
    </location>
</feature>
<dbReference type="Gene3D" id="3.10.450.10">
    <property type="match status" value="3"/>
</dbReference>
<dbReference type="InParanoid" id="G5BT86"/>
<keyword evidence="2" id="KW-0840">Vasodilator</keyword>
<evidence type="ECO:0000256" key="13">
    <source>
        <dbReference type="ARBA" id="ARBA00023198"/>
    </source>
</evidence>
<feature type="signal peptide" evidence="15">
    <location>
        <begin position="1"/>
        <end position="18"/>
    </location>
</feature>
<evidence type="ECO:0000256" key="7">
    <source>
        <dbReference type="ARBA" id="ARBA00022729"/>
    </source>
</evidence>
<dbReference type="InterPro" id="IPR027358">
    <property type="entry name" value="Kininogen-type_cystatin_dom"/>
</dbReference>
<feature type="domain" description="Cystatin kininogen-type" evidence="16">
    <location>
        <begin position="28"/>
        <end position="132"/>
    </location>
</feature>
<comment type="subcellular location">
    <subcellularLocation>
        <location evidence="1">Secreted</location>
        <location evidence="1">Extracellular space</location>
    </subcellularLocation>
</comment>
<keyword evidence="11" id="KW-1015">Disulfide bond</keyword>
<dbReference type="Pfam" id="PF00031">
    <property type="entry name" value="Cystatin"/>
    <property type="match status" value="3"/>
</dbReference>
<feature type="compositionally biased region" description="Basic residues" evidence="14">
    <location>
        <begin position="494"/>
        <end position="505"/>
    </location>
</feature>
<dbReference type="PANTHER" id="PTHR13814">
    <property type="entry name" value="FETUIN"/>
    <property type="match status" value="1"/>
</dbReference>
<dbReference type="MEROPS" id="I25.017"/>
<evidence type="ECO:0000259" key="16">
    <source>
        <dbReference type="PROSITE" id="PS51647"/>
    </source>
</evidence>
<sequence length="643" mass="71788">MKLIAILFLCSRLLPSFTQEPDYQEIDCNHKDVFQAVDAALKKFNSNNQSSNQFVLVRITEVNQTINSDAFYSVKYEVKEGDCPVQSDKTWQDCDYKDAEEAATGECTAIVGKRRNDRFAVAAQTCHIIPAGGPEVTTEYACLGCVHPISTKSPELESILTHGIQHFNNNTKHAYLFTLGEVRRAERQVVRGWNYEVAYSIIQTNCSKEKFLLLSSECKFLPDGDTGECVDNVYVDHKGRIDSFSQNCEVYQGVDFVAPSSKLCAGCPRPIPVDNLELQEALTHSIRKLNAENNETFYFKVDTVKSATVQVVAGKKFAIEFIASETTCSKESNQELTESCETKKPGQRLTCNADVFVIPWENKIYPTVNCQTVGKMTLMKRPPGFSPFRTVQIQRTEETTVSSPYTSKAPVQDEEQDPEKEQEPTPGHGWGHEKQTKHGLGHGHKYKHGLGHGHQKQHGLGHGHQQQYGLGHGSQPELDYDLKHQRGHGLDHGHKNRRKHGHGHGKQKDKSSGKHNDRRTEHVASSSEDSTTSSSQTDEKTEGPTPTPFLAQPGVAVTFSGFQDSDLIEAVMPTMPPAPSENDDDWIPDILIEPDSLSFKLIPDLPETTSPKCPGRPWKPVDRKNPIMQVVGFHDFDLFDALD</sequence>
<evidence type="ECO:0000256" key="10">
    <source>
        <dbReference type="ARBA" id="ARBA00023084"/>
    </source>
</evidence>
<evidence type="ECO:0000256" key="12">
    <source>
        <dbReference type="ARBA" id="ARBA00023180"/>
    </source>
</evidence>
<evidence type="ECO:0000256" key="14">
    <source>
        <dbReference type="SAM" id="MobiDB-lite"/>
    </source>
</evidence>
<evidence type="ECO:0000256" key="11">
    <source>
        <dbReference type="ARBA" id="ARBA00023157"/>
    </source>
</evidence>
<dbReference type="Proteomes" id="UP000006813">
    <property type="component" value="Unassembled WGS sequence"/>
</dbReference>
<dbReference type="GO" id="GO:0007162">
    <property type="term" value="P:negative regulation of cell adhesion"/>
    <property type="evidence" value="ECO:0007669"/>
    <property type="project" value="Ensembl"/>
</dbReference>
<feature type="compositionally biased region" description="Basic and acidic residues" evidence="14">
    <location>
        <begin position="480"/>
        <end position="493"/>
    </location>
</feature>
<dbReference type="AlphaFoldDB" id="G5BT86"/>
<feature type="domain" description="Cystatin kininogen-type" evidence="16">
    <location>
        <begin position="151"/>
        <end position="254"/>
    </location>
</feature>
<evidence type="ECO:0000313" key="17">
    <source>
        <dbReference type="EMBL" id="EHB12508.1"/>
    </source>
</evidence>
<evidence type="ECO:0000313" key="19">
    <source>
        <dbReference type="Proteomes" id="UP000006813"/>
    </source>
</evidence>
<dbReference type="FunCoup" id="G5BT86">
    <property type="interactions" value="640"/>
</dbReference>
<keyword evidence="12" id="KW-0325">Glycoprotein</keyword>
<keyword evidence="3" id="KW-0964">Secreted</keyword>
<dbReference type="GO" id="GO:0072562">
    <property type="term" value="C:blood microparticle"/>
    <property type="evidence" value="ECO:0007669"/>
    <property type="project" value="TreeGrafter"/>
</dbReference>
<dbReference type="STRING" id="10181.G5BT86"/>
<dbReference type="InterPro" id="IPR000010">
    <property type="entry name" value="Cystatin_dom"/>
</dbReference>
<dbReference type="GO" id="GO:0004869">
    <property type="term" value="F:cysteine-type endopeptidase inhibitor activity"/>
    <property type="evidence" value="ECO:0007669"/>
    <property type="project" value="UniProtKB-KW"/>
</dbReference>
<evidence type="ECO:0000256" key="6">
    <source>
        <dbReference type="ARBA" id="ARBA00022704"/>
    </source>
</evidence>